<evidence type="ECO:0000313" key="1">
    <source>
        <dbReference type="EMBL" id="KAH6941216.1"/>
    </source>
</evidence>
<organism evidence="1 2">
    <name type="scientific">Hyalomma asiaticum</name>
    <name type="common">Tick</name>
    <dbReference type="NCBI Taxonomy" id="266040"/>
    <lineage>
        <taxon>Eukaryota</taxon>
        <taxon>Metazoa</taxon>
        <taxon>Ecdysozoa</taxon>
        <taxon>Arthropoda</taxon>
        <taxon>Chelicerata</taxon>
        <taxon>Arachnida</taxon>
        <taxon>Acari</taxon>
        <taxon>Parasitiformes</taxon>
        <taxon>Ixodida</taxon>
        <taxon>Ixodoidea</taxon>
        <taxon>Ixodidae</taxon>
        <taxon>Hyalomminae</taxon>
        <taxon>Hyalomma</taxon>
    </lineage>
</organism>
<gene>
    <name evidence="1" type="ORF">HPB50_015106</name>
</gene>
<dbReference type="EMBL" id="CM023491">
    <property type="protein sequence ID" value="KAH6941216.1"/>
    <property type="molecule type" value="Genomic_DNA"/>
</dbReference>
<reference evidence="1" key="1">
    <citation type="submission" date="2020-05" db="EMBL/GenBank/DDBJ databases">
        <title>Large-scale comparative analyses of tick genomes elucidate their genetic diversity and vector capacities.</title>
        <authorList>
            <person name="Jia N."/>
            <person name="Wang J."/>
            <person name="Shi W."/>
            <person name="Du L."/>
            <person name="Sun Y."/>
            <person name="Zhan W."/>
            <person name="Jiang J."/>
            <person name="Wang Q."/>
            <person name="Zhang B."/>
            <person name="Ji P."/>
            <person name="Sakyi L.B."/>
            <person name="Cui X."/>
            <person name="Yuan T."/>
            <person name="Jiang B."/>
            <person name="Yang W."/>
            <person name="Lam T.T.-Y."/>
            <person name="Chang Q."/>
            <person name="Ding S."/>
            <person name="Wang X."/>
            <person name="Zhu J."/>
            <person name="Ruan X."/>
            <person name="Zhao L."/>
            <person name="Wei J."/>
            <person name="Que T."/>
            <person name="Du C."/>
            <person name="Cheng J."/>
            <person name="Dai P."/>
            <person name="Han X."/>
            <person name="Huang E."/>
            <person name="Gao Y."/>
            <person name="Liu J."/>
            <person name="Shao H."/>
            <person name="Ye R."/>
            <person name="Li L."/>
            <person name="Wei W."/>
            <person name="Wang X."/>
            <person name="Wang C."/>
            <person name="Yang T."/>
            <person name="Huo Q."/>
            <person name="Li W."/>
            <person name="Guo W."/>
            <person name="Chen H."/>
            <person name="Zhou L."/>
            <person name="Ni X."/>
            <person name="Tian J."/>
            <person name="Zhou Y."/>
            <person name="Sheng Y."/>
            <person name="Liu T."/>
            <person name="Pan Y."/>
            <person name="Xia L."/>
            <person name="Li J."/>
            <person name="Zhao F."/>
            <person name="Cao W."/>
        </authorList>
    </citation>
    <scope>NUCLEOTIDE SEQUENCE</scope>
    <source>
        <strain evidence="1">Hyas-2018</strain>
    </source>
</reference>
<evidence type="ECO:0000313" key="2">
    <source>
        <dbReference type="Proteomes" id="UP000821845"/>
    </source>
</evidence>
<accession>A0ACB7T4P0</accession>
<protein>
    <submittedName>
        <fullName evidence="1">Uncharacterized protein</fullName>
    </submittedName>
</protein>
<keyword evidence="2" id="KW-1185">Reference proteome</keyword>
<name>A0ACB7T4P0_HYAAI</name>
<comment type="caution">
    <text evidence="1">The sequence shown here is derived from an EMBL/GenBank/DDBJ whole genome shotgun (WGS) entry which is preliminary data.</text>
</comment>
<dbReference type="Proteomes" id="UP000821845">
    <property type="component" value="Chromosome 11"/>
</dbReference>
<sequence length="634" mass="68632">MSTAVSVSNAPHISGTLLVSTAALMSSPSSLTSCAPLMSSAPMVSTAPLVSSAPPISTASLMSTPPMTSAASLMSAMPVTSTAPMVSMPPMTSSTPTVSYQSLVSSAPVLQMASHAVTSTPDMTVSPMSSHPVASSHLRVPNPASAKFVPPLHHAMHHHHHHHHHHQLPPVGSGVSPVNQRSPPRAQPVLVRLQHPANHIITPPSTTKQILVQVPSVVNKPPPAPPPPPPKPVVVKPKVPDRVQKLHMFHQRLMEDQNGALAPDTKSPFSSRRDACQRLMRYHVYNSELPREEDLHKTDELFAEVSERLLGETHKLYRKFQYLMLKEGMRECSTAEKVMVDKLFVEHETDALIAEKRAAEEGQYPSVDPTMLPPVPDGAWAFESSPSLSSPRPVKKEPPELWNDDDDPFSLEPAPKRRSIKEEEPETAIPTPMEVDPPPLPRVSVTPEQVDLALNIPKELSMSPSETGEEEDELVRNLVEFESPMAHFPSADLKQQPQFGSTSNFVPPVAVPDWTTCGVKSVDPESRAPELDLSGIEGLDDDSNGVGPLGRTHYFGDDEEEDKDAVELHDQVQSAINSILDFRRAGADDGLSVDSRGAVARSGSGLEPMDYDDATGDAQPTDSVLDEAVKSILL</sequence>
<proteinExistence type="predicted"/>